<evidence type="ECO:0000256" key="1">
    <source>
        <dbReference type="ARBA" id="ARBA00000142"/>
    </source>
</evidence>
<protein>
    <recommendedName>
        <fullName evidence="7">tRNA (guanine-N(7)-)-methyltransferase</fullName>
        <ecNumber evidence="7">2.1.1.33</ecNumber>
    </recommendedName>
    <alternativeName>
        <fullName evidence="7">tRNA (guanine(46)-N(7))-methyltransferase</fullName>
    </alternativeName>
    <alternativeName>
        <fullName evidence="7">tRNA(m7G46)-methyltransferase</fullName>
    </alternativeName>
</protein>
<comment type="similarity">
    <text evidence="7">Belongs to the class I-like SAM-binding methyltransferase superfamily. TrmB family.</text>
</comment>
<evidence type="ECO:0000256" key="4">
    <source>
        <dbReference type="ARBA" id="ARBA00022679"/>
    </source>
</evidence>
<keyword evidence="6 7" id="KW-0819">tRNA processing</keyword>
<comment type="pathway">
    <text evidence="7">tRNA modification; N(7)-methylguanine-tRNA biosynthesis.</text>
</comment>
<dbReference type="AlphaFoldDB" id="A0A2T4ZFZ9"/>
<evidence type="ECO:0000256" key="7">
    <source>
        <dbReference type="HAMAP-Rule" id="MF_01057"/>
    </source>
</evidence>
<feature type="binding site" evidence="7">
    <location>
        <begin position="215"/>
        <end position="218"/>
    </location>
    <ligand>
        <name>substrate</name>
    </ligand>
</feature>
<feature type="binding site" evidence="7">
    <location>
        <position position="67"/>
    </location>
    <ligand>
        <name>S-adenosyl-L-methionine</name>
        <dbReference type="ChEBI" id="CHEBI:59789"/>
    </ligand>
</feature>
<dbReference type="EC" id="2.1.1.33" evidence="7"/>
<dbReference type="PROSITE" id="PS51625">
    <property type="entry name" value="SAM_MT_TRMB"/>
    <property type="match status" value="1"/>
</dbReference>
<dbReference type="Pfam" id="PF02390">
    <property type="entry name" value="Methyltransf_4"/>
    <property type="match status" value="1"/>
</dbReference>
<evidence type="ECO:0000256" key="2">
    <source>
        <dbReference type="ARBA" id="ARBA00003015"/>
    </source>
</evidence>
<organism evidence="8 9">
    <name type="scientific">Phreatobacter oligotrophus</name>
    <dbReference type="NCBI Taxonomy" id="1122261"/>
    <lineage>
        <taxon>Bacteria</taxon>
        <taxon>Pseudomonadati</taxon>
        <taxon>Pseudomonadota</taxon>
        <taxon>Alphaproteobacteria</taxon>
        <taxon>Hyphomicrobiales</taxon>
        <taxon>Phreatobacteraceae</taxon>
        <taxon>Phreatobacter</taxon>
    </lineage>
</organism>
<feature type="binding site" evidence="7">
    <location>
        <position position="177"/>
    </location>
    <ligand>
        <name>substrate</name>
    </ligand>
</feature>
<dbReference type="GO" id="GO:0043527">
    <property type="term" value="C:tRNA methyltransferase complex"/>
    <property type="evidence" value="ECO:0007669"/>
    <property type="project" value="TreeGrafter"/>
</dbReference>
<dbReference type="Gene3D" id="3.40.50.150">
    <property type="entry name" value="Vaccinia Virus protein VP39"/>
    <property type="match status" value="1"/>
</dbReference>
<keyword evidence="5 7" id="KW-0949">S-adenosyl-L-methionine</keyword>
<name>A0A2T4ZFZ9_9HYPH</name>
<gene>
    <name evidence="7" type="primary">trmB</name>
    <name evidence="8" type="ORF">C8P69_102225</name>
</gene>
<dbReference type="InterPro" id="IPR003358">
    <property type="entry name" value="tRNA_(Gua-N-7)_MeTrfase_Trmb"/>
</dbReference>
<dbReference type="HAMAP" id="MF_01057">
    <property type="entry name" value="tRNA_methyltr_TrmB"/>
    <property type="match status" value="1"/>
</dbReference>
<evidence type="ECO:0000256" key="6">
    <source>
        <dbReference type="ARBA" id="ARBA00022694"/>
    </source>
</evidence>
<keyword evidence="3 7" id="KW-0489">Methyltransferase</keyword>
<dbReference type="CDD" id="cd02440">
    <property type="entry name" value="AdoMet_MTases"/>
    <property type="match status" value="1"/>
</dbReference>
<evidence type="ECO:0000313" key="9">
    <source>
        <dbReference type="Proteomes" id="UP000241808"/>
    </source>
</evidence>
<keyword evidence="4 7" id="KW-0808">Transferase</keyword>
<keyword evidence="9" id="KW-1185">Reference proteome</keyword>
<feature type="binding site" evidence="7">
    <location>
        <position position="145"/>
    </location>
    <ligand>
        <name>substrate</name>
    </ligand>
</feature>
<evidence type="ECO:0000256" key="3">
    <source>
        <dbReference type="ARBA" id="ARBA00022603"/>
    </source>
</evidence>
<dbReference type="PANTHER" id="PTHR23417:SF14">
    <property type="entry name" value="PENTACOTRIPEPTIDE-REPEAT REGION OF PRORP DOMAIN-CONTAINING PROTEIN"/>
    <property type="match status" value="1"/>
</dbReference>
<dbReference type="GO" id="GO:0008176">
    <property type="term" value="F:tRNA (guanine(46)-N7)-methyltransferase activity"/>
    <property type="evidence" value="ECO:0007669"/>
    <property type="project" value="UniProtKB-UniRule"/>
</dbReference>
<comment type="caution">
    <text evidence="7">Lacks conserved residue(s) required for the propagation of feature annotation.</text>
</comment>
<dbReference type="PANTHER" id="PTHR23417">
    <property type="entry name" value="3-DEOXY-D-MANNO-OCTULOSONIC-ACID TRANSFERASE/TRNA GUANINE-N 7 - -METHYLTRANSFERASE"/>
    <property type="match status" value="1"/>
</dbReference>
<feature type="binding site" evidence="7">
    <location>
        <position position="92"/>
    </location>
    <ligand>
        <name>S-adenosyl-L-methionine</name>
        <dbReference type="ChEBI" id="CHEBI:59789"/>
    </ligand>
</feature>
<dbReference type="EMBL" id="PZZL01000002">
    <property type="protein sequence ID" value="PTM60841.1"/>
    <property type="molecule type" value="Genomic_DNA"/>
</dbReference>
<sequence>MTTDKAMTNDKRLAGQGSFFGRRKGKALRPHQADLFETLLPRLRVDPARPCDLAALFPRKLDGYVLEIGFGGGEHLVREATAHPHLGFVGVEPFINGMAKMLAEIERQGIDNVRLHTQDAGLLLPWFPDASLDIVYLLYPDPWPKTRHHKRRFVSDETVAQFARILKPGGEFRFASDIDHYSAWTLERLLRSPAFTFAARAASDWTTPWSNWQSTRYEAKALREGRKPCYLTFRRNDP</sequence>
<evidence type="ECO:0000313" key="8">
    <source>
        <dbReference type="EMBL" id="PTM60841.1"/>
    </source>
</evidence>
<dbReference type="RefSeq" id="WP_245901874.1">
    <property type="nucleotide sequence ID" value="NZ_PZZL01000002.1"/>
</dbReference>
<feature type="binding site" evidence="7">
    <location>
        <position position="119"/>
    </location>
    <ligand>
        <name>S-adenosyl-L-methionine</name>
        <dbReference type="ChEBI" id="CHEBI:59789"/>
    </ligand>
</feature>
<reference evidence="8 9" key="1">
    <citation type="submission" date="2018-04" db="EMBL/GenBank/DDBJ databases">
        <title>Genomic Encyclopedia of Archaeal and Bacterial Type Strains, Phase II (KMG-II): from individual species to whole genera.</title>
        <authorList>
            <person name="Goeker M."/>
        </authorList>
    </citation>
    <scope>NUCLEOTIDE SEQUENCE [LARGE SCALE GENOMIC DNA]</scope>
    <source>
        <strain evidence="8 9">DSM 25521</strain>
    </source>
</reference>
<comment type="function">
    <text evidence="2 7">Catalyzes the formation of N(7)-methylguanine at position 46 (m7G46) in tRNA.</text>
</comment>
<evidence type="ECO:0000256" key="5">
    <source>
        <dbReference type="ARBA" id="ARBA00022691"/>
    </source>
</evidence>
<comment type="catalytic activity">
    <reaction evidence="1 7">
        <text>guanosine(46) in tRNA + S-adenosyl-L-methionine = N(7)-methylguanosine(46) in tRNA + S-adenosyl-L-homocysteine</text>
        <dbReference type="Rhea" id="RHEA:42708"/>
        <dbReference type="Rhea" id="RHEA-COMP:10188"/>
        <dbReference type="Rhea" id="RHEA-COMP:10189"/>
        <dbReference type="ChEBI" id="CHEBI:57856"/>
        <dbReference type="ChEBI" id="CHEBI:59789"/>
        <dbReference type="ChEBI" id="CHEBI:74269"/>
        <dbReference type="ChEBI" id="CHEBI:74480"/>
        <dbReference type="EC" id="2.1.1.33"/>
    </reaction>
</comment>
<accession>A0A2T4ZFZ9</accession>
<dbReference type="InterPro" id="IPR055361">
    <property type="entry name" value="tRNA_methyltr_TrmB_bact"/>
</dbReference>
<feature type="binding site" evidence="7">
    <location>
        <position position="141"/>
    </location>
    <ligand>
        <name>S-adenosyl-L-methionine</name>
        <dbReference type="ChEBI" id="CHEBI:59789"/>
    </ligand>
</feature>
<dbReference type="UniPathway" id="UPA00989"/>
<dbReference type="Proteomes" id="UP000241808">
    <property type="component" value="Unassembled WGS sequence"/>
</dbReference>
<dbReference type="SUPFAM" id="SSF53335">
    <property type="entry name" value="S-adenosyl-L-methionine-dependent methyltransferases"/>
    <property type="match status" value="1"/>
</dbReference>
<proteinExistence type="inferred from homology"/>
<comment type="caution">
    <text evidence="8">The sequence shown here is derived from an EMBL/GenBank/DDBJ whole genome shotgun (WGS) entry which is preliminary data.</text>
</comment>
<dbReference type="NCBIfam" id="TIGR00091">
    <property type="entry name" value="tRNA (guanosine(46)-N7)-methyltransferase TrmB"/>
    <property type="match status" value="1"/>
</dbReference>
<dbReference type="InterPro" id="IPR029063">
    <property type="entry name" value="SAM-dependent_MTases_sf"/>
</dbReference>